<sequence length="236" mass="26368">MNHYTLPEQLIRAAFFLSVRCIERCYDMTPYHQKVAALHQLPAGTVGKELAACLLSRGLTLIPGFESHDLKHLVLDYELEPLGEIRLQAFMLGNGNWTLPSVLIFVFGFLLLPQHWRLFWLDFRAGQQCPALAALEIEDCQAQPLSEFRNLLFSRYTDINPAMKLNVHRKLSTWGSYALMAVGAAAMLFCYPFLWSADLADLVGAGFPFVAGAIFVVGGLLNLTLQSALRAKEAHV</sequence>
<dbReference type="Proteomes" id="UP000601361">
    <property type="component" value="Unassembled WGS sequence"/>
</dbReference>
<feature type="transmembrane region" description="Helical" evidence="1">
    <location>
        <begin position="97"/>
        <end position="116"/>
    </location>
</feature>
<protein>
    <submittedName>
        <fullName evidence="2">Uncharacterized protein</fullName>
    </submittedName>
</protein>
<comment type="caution">
    <text evidence="2">The sequence shown here is derived from an EMBL/GenBank/DDBJ whole genome shotgun (WGS) entry which is preliminary data.</text>
</comment>
<evidence type="ECO:0000313" key="2">
    <source>
        <dbReference type="EMBL" id="GGG55324.1"/>
    </source>
</evidence>
<reference evidence="3" key="1">
    <citation type="journal article" date="2019" name="Int. J. Syst. Evol. Microbiol.">
        <title>The Global Catalogue of Microorganisms (GCM) 10K type strain sequencing project: providing services to taxonomists for standard genome sequencing and annotation.</title>
        <authorList>
            <consortium name="The Broad Institute Genomics Platform"/>
            <consortium name="The Broad Institute Genome Sequencing Center for Infectious Disease"/>
            <person name="Wu L."/>
            <person name="Ma J."/>
        </authorList>
    </citation>
    <scope>NUCLEOTIDE SEQUENCE [LARGE SCALE GENOMIC DNA]</scope>
    <source>
        <strain evidence="3">CGMCC 1.12990</strain>
    </source>
</reference>
<dbReference type="EMBL" id="BMGS01000009">
    <property type="protein sequence ID" value="GGG55324.1"/>
    <property type="molecule type" value="Genomic_DNA"/>
</dbReference>
<keyword evidence="1" id="KW-1133">Transmembrane helix</keyword>
<feature type="transmembrane region" description="Helical" evidence="1">
    <location>
        <begin position="206"/>
        <end position="225"/>
    </location>
</feature>
<evidence type="ECO:0000256" key="1">
    <source>
        <dbReference type="SAM" id="Phobius"/>
    </source>
</evidence>
<name>A0ABQ1X1H7_9BACT</name>
<evidence type="ECO:0000313" key="3">
    <source>
        <dbReference type="Proteomes" id="UP000601361"/>
    </source>
</evidence>
<proteinExistence type="predicted"/>
<feature type="transmembrane region" description="Helical" evidence="1">
    <location>
        <begin position="174"/>
        <end position="194"/>
    </location>
</feature>
<organism evidence="2 3">
    <name type="scientific">Hymenobacter glacieicola</name>
    <dbReference type="NCBI Taxonomy" id="1562124"/>
    <lineage>
        <taxon>Bacteria</taxon>
        <taxon>Pseudomonadati</taxon>
        <taxon>Bacteroidota</taxon>
        <taxon>Cytophagia</taxon>
        <taxon>Cytophagales</taxon>
        <taxon>Hymenobacteraceae</taxon>
        <taxon>Hymenobacter</taxon>
    </lineage>
</organism>
<keyword evidence="1" id="KW-0472">Membrane</keyword>
<gene>
    <name evidence="2" type="ORF">GCM10011378_34410</name>
</gene>
<accession>A0ABQ1X1H7</accession>
<keyword evidence="3" id="KW-1185">Reference proteome</keyword>
<keyword evidence="1" id="KW-0812">Transmembrane</keyword>